<dbReference type="SUPFAM" id="SSF57756">
    <property type="entry name" value="Retrovirus zinc finger-like domains"/>
    <property type="match status" value="1"/>
</dbReference>
<name>A0ABR3HVU5_LOXSC</name>
<dbReference type="PROSITE" id="PS50175">
    <property type="entry name" value="ASP_PROT_RETROV"/>
    <property type="match status" value="1"/>
</dbReference>
<evidence type="ECO:0000256" key="5">
    <source>
        <dbReference type="ARBA" id="ARBA00022801"/>
    </source>
</evidence>
<dbReference type="CDD" id="cd01647">
    <property type="entry name" value="RT_LTR"/>
    <property type="match status" value="1"/>
</dbReference>
<dbReference type="InterPro" id="IPR018061">
    <property type="entry name" value="Retropepsins"/>
</dbReference>
<dbReference type="InterPro" id="IPR043128">
    <property type="entry name" value="Rev_trsase/Diguanyl_cyclase"/>
</dbReference>
<dbReference type="PANTHER" id="PTHR37984:SF5">
    <property type="entry name" value="PROTEIN NYNRIN-LIKE"/>
    <property type="match status" value="1"/>
</dbReference>
<organism evidence="9 10">
    <name type="scientific">Loxostege sticticalis</name>
    <name type="common">Beet webworm moth</name>
    <dbReference type="NCBI Taxonomy" id="481309"/>
    <lineage>
        <taxon>Eukaryota</taxon>
        <taxon>Metazoa</taxon>
        <taxon>Ecdysozoa</taxon>
        <taxon>Arthropoda</taxon>
        <taxon>Hexapoda</taxon>
        <taxon>Insecta</taxon>
        <taxon>Pterygota</taxon>
        <taxon>Neoptera</taxon>
        <taxon>Endopterygota</taxon>
        <taxon>Lepidoptera</taxon>
        <taxon>Glossata</taxon>
        <taxon>Ditrysia</taxon>
        <taxon>Pyraloidea</taxon>
        <taxon>Crambidae</taxon>
        <taxon>Pyraustinae</taxon>
        <taxon>Loxostege</taxon>
    </lineage>
</organism>
<dbReference type="SUPFAM" id="SSF50630">
    <property type="entry name" value="Acid proteases"/>
    <property type="match status" value="1"/>
</dbReference>
<feature type="domain" description="CCHC-type" evidence="7">
    <location>
        <begin position="225"/>
        <end position="241"/>
    </location>
</feature>
<evidence type="ECO:0000256" key="3">
    <source>
        <dbReference type="ARBA" id="ARBA00022722"/>
    </source>
</evidence>
<protein>
    <submittedName>
        <fullName evidence="9">Uncharacterized protein</fullName>
    </submittedName>
</protein>
<dbReference type="SUPFAM" id="SSF56672">
    <property type="entry name" value="DNA/RNA polymerases"/>
    <property type="match status" value="1"/>
</dbReference>
<dbReference type="Gene3D" id="3.10.10.10">
    <property type="entry name" value="HIV Type 1 Reverse Transcriptase, subunit A, domain 1"/>
    <property type="match status" value="1"/>
</dbReference>
<dbReference type="Pfam" id="PF00077">
    <property type="entry name" value="RVP"/>
    <property type="match status" value="1"/>
</dbReference>
<feature type="domain" description="Peptidase A2" evidence="8">
    <location>
        <begin position="270"/>
        <end position="312"/>
    </location>
</feature>
<dbReference type="InterPro" id="IPR001995">
    <property type="entry name" value="Peptidase_A2_cat"/>
</dbReference>
<dbReference type="InterPro" id="IPR021109">
    <property type="entry name" value="Peptidase_aspartic_dom_sf"/>
</dbReference>
<dbReference type="InterPro" id="IPR036875">
    <property type="entry name" value="Znf_CCHC_sf"/>
</dbReference>
<dbReference type="InterPro" id="IPR000477">
    <property type="entry name" value="RT_dom"/>
</dbReference>
<dbReference type="Gene3D" id="4.10.60.10">
    <property type="entry name" value="Zinc finger, CCHC-type"/>
    <property type="match status" value="1"/>
</dbReference>
<comment type="caution">
    <text evidence="9">The sequence shown here is derived from an EMBL/GenBank/DDBJ whole genome shotgun (WGS) entry which is preliminary data.</text>
</comment>
<dbReference type="SMART" id="SM00343">
    <property type="entry name" value="ZnF_C2HC"/>
    <property type="match status" value="2"/>
</dbReference>
<dbReference type="Proteomes" id="UP001549920">
    <property type="component" value="Unassembled WGS sequence"/>
</dbReference>
<gene>
    <name evidence="9" type="ORF">ABMA27_001903</name>
</gene>
<sequence length="661" mass="75911">MPPKKNTNDENGEEVEVHISFQDLERSMTIFTGDDTYPISEFFDEFEDAADLMKWTKVERLIYAKRLLGGTAKLFLRSMGRVKDYPTLKKSLTEEFGPKLNSAMIHKKLAARKMKNDETYQQYFLTMKEIALHGKIEDAALIEYVIDGIRDSESNKVILYGASDMKEFRKKLDIYIEFRKKITTRPNQPTSHTSNQTSRKPSTVKRCFNCGDLDHQAPACTKGVKCFRCNDFGHKSNECPKTPKKTLKIQENEKQVTLPYKEVKIGSVDMVCLIDTGSDVNLITKSELQRIEDVVQDYEKNNVSICLTGIAGRQIHTEGVFTTKIQIDDNYADIKLHIVEDDAIPVNFIIGNPILKEFEVNFTANGVLMKKIPVFTLSIETGDSPEEYDIENSKYSKQIKKMVEDYNPNKEVKKSNVELRILLTDETPIYHSPRRLSPLETEVVNTQIKEWLEKKIIKPSKSEFASPIVLAGKKDGSHRVCIDYRGLNKKIIRERFPLPLIEDQIDRLKEAKVFTSLDLKNGFMHVDVNKSSQNLSLKRFLPANLFGVKDLIRWFLLRQKAKESIKKIQEENVRNYNNKRQEARSYEIGDLVAIKKTQFSQGSKLYPKFLGPYEIVKKNRNDRYVLKKVGNGEGPINTSSSADFMRPWISCDDSISSEADE</sequence>
<evidence type="ECO:0000256" key="6">
    <source>
        <dbReference type="PROSITE-ProRule" id="PRU00047"/>
    </source>
</evidence>
<dbReference type="InterPro" id="IPR050951">
    <property type="entry name" value="Retrovirus_Pol_polyprotein"/>
</dbReference>
<dbReference type="PROSITE" id="PS50158">
    <property type="entry name" value="ZF_CCHC"/>
    <property type="match status" value="1"/>
</dbReference>
<dbReference type="InterPro" id="IPR043502">
    <property type="entry name" value="DNA/RNA_pol_sf"/>
</dbReference>
<proteinExistence type="predicted"/>
<dbReference type="Pfam" id="PF00078">
    <property type="entry name" value="RVT_1"/>
    <property type="match status" value="1"/>
</dbReference>
<dbReference type="InterPro" id="IPR001878">
    <property type="entry name" value="Znf_CCHC"/>
</dbReference>
<keyword evidence="6" id="KW-0479">Metal-binding</keyword>
<keyword evidence="1" id="KW-0808">Transferase</keyword>
<evidence type="ECO:0000256" key="4">
    <source>
        <dbReference type="ARBA" id="ARBA00022759"/>
    </source>
</evidence>
<dbReference type="Gene3D" id="2.40.70.10">
    <property type="entry name" value="Acid Proteases"/>
    <property type="match status" value="1"/>
</dbReference>
<dbReference type="CDD" id="cd00303">
    <property type="entry name" value="retropepsin_like"/>
    <property type="match status" value="1"/>
</dbReference>
<keyword evidence="4" id="KW-0255">Endonuclease</keyword>
<dbReference type="PROSITE" id="PS00141">
    <property type="entry name" value="ASP_PROTEASE"/>
    <property type="match status" value="1"/>
</dbReference>
<keyword evidence="6" id="KW-0862">Zinc</keyword>
<keyword evidence="10" id="KW-1185">Reference proteome</keyword>
<accession>A0ABR3HVU5</accession>
<evidence type="ECO:0000256" key="2">
    <source>
        <dbReference type="ARBA" id="ARBA00022695"/>
    </source>
</evidence>
<dbReference type="PANTHER" id="PTHR37984">
    <property type="entry name" value="PROTEIN CBG26694"/>
    <property type="match status" value="1"/>
</dbReference>
<dbReference type="Pfam" id="PF00098">
    <property type="entry name" value="zf-CCHC"/>
    <property type="match status" value="1"/>
</dbReference>
<keyword evidence="5" id="KW-0378">Hydrolase</keyword>
<evidence type="ECO:0000256" key="1">
    <source>
        <dbReference type="ARBA" id="ARBA00022679"/>
    </source>
</evidence>
<evidence type="ECO:0000313" key="10">
    <source>
        <dbReference type="Proteomes" id="UP001549920"/>
    </source>
</evidence>
<dbReference type="InterPro" id="IPR001969">
    <property type="entry name" value="Aspartic_peptidase_AS"/>
</dbReference>
<reference evidence="9 10" key="1">
    <citation type="submission" date="2024-06" db="EMBL/GenBank/DDBJ databases">
        <title>A chromosome-level genome assembly of beet webworm, Loxostege sticticalis.</title>
        <authorList>
            <person name="Zhang Y."/>
        </authorList>
    </citation>
    <scope>NUCLEOTIDE SEQUENCE [LARGE SCALE GENOMIC DNA]</scope>
    <source>
        <strain evidence="9">AQ026</strain>
        <tissue evidence="9">Whole body</tissue>
    </source>
</reference>
<dbReference type="EMBL" id="JBEUOH010000012">
    <property type="protein sequence ID" value="KAL0880685.1"/>
    <property type="molecule type" value="Genomic_DNA"/>
</dbReference>
<evidence type="ECO:0000259" key="8">
    <source>
        <dbReference type="PROSITE" id="PS50175"/>
    </source>
</evidence>
<keyword evidence="6" id="KW-0863">Zinc-finger</keyword>
<evidence type="ECO:0000313" key="9">
    <source>
        <dbReference type="EMBL" id="KAL0880685.1"/>
    </source>
</evidence>
<keyword evidence="2" id="KW-0548">Nucleotidyltransferase</keyword>
<keyword evidence="3" id="KW-0540">Nuclease</keyword>
<dbReference type="Gene3D" id="3.30.70.270">
    <property type="match status" value="1"/>
</dbReference>
<evidence type="ECO:0000259" key="7">
    <source>
        <dbReference type="PROSITE" id="PS50158"/>
    </source>
</evidence>